<protein>
    <submittedName>
        <fullName evidence="1">Uncharacterized protein</fullName>
    </submittedName>
</protein>
<dbReference type="AlphaFoldDB" id="A0A1Z4EDK0"/>
<name>A0A1Z4EDK0_9MYCO</name>
<keyword evidence="2" id="KW-1185">Reference proteome</keyword>
<reference evidence="2" key="1">
    <citation type="submission" date="2017-06" db="EMBL/GenBank/DDBJ databases">
        <title>Complete Genome Sequence of Mycobacterium shigaense.</title>
        <authorList>
            <person name="Fukano H."/>
            <person name="Yoshida M."/>
            <person name="Kazumi Y."/>
            <person name="Ogura Y."/>
            <person name="Mitarai S."/>
            <person name="Hayashi T."/>
            <person name="Hoshino Y."/>
        </authorList>
    </citation>
    <scope>NUCLEOTIDE SEQUENCE [LARGE SCALE GENOMIC DNA]</scope>
    <source>
        <strain evidence="2">UN-152</strain>
    </source>
</reference>
<organism evidence="1 2">
    <name type="scientific">Mycobacterium shigaense</name>
    <dbReference type="NCBI Taxonomy" id="722731"/>
    <lineage>
        <taxon>Bacteria</taxon>
        <taxon>Bacillati</taxon>
        <taxon>Actinomycetota</taxon>
        <taxon>Actinomycetes</taxon>
        <taxon>Mycobacteriales</taxon>
        <taxon>Mycobacteriaceae</taxon>
        <taxon>Mycobacterium</taxon>
        <taxon>Mycobacterium simiae complex</taxon>
    </lineage>
</organism>
<proteinExistence type="predicted"/>
<evidence type="ECO:0000313" key="1">
    <source>
        <dbReference type="EMBL" id="BAX91051.1"/>
    </source>
</evidence>
<dbReference type="Proteomes" id="UP000217736">
    <property type="component" value="Chromosome"/>
</dbReference>
<gene>
    <name evidence="1" type="ORF">MSG_00892</name>
</gene>
<accession>A0A1Z4EDK0</accession>
<dbReference type="KEGG" id="mshg:MSG_00892"/>
<dbReference type="SUPFAM" id="SSF52777">
    <property type="entry name" value="CoA-dependent acyltransferases"/>
    <property type="match status" value="1"/>
</dbReference>
<dbReference type="EMBL" id="AP018164">
    <property type="protein sequence ID" value="BAX91051.1"/>
    <property type="molecule type" value="Genomic_DNA"/>
</dbReference>
<evidence type="ECO:0000313" key="2">
    <source>
        <dbReference type="Proteomes" id="UP000217736"/>
    </source>
</evidence>
<sequence length="466" mass="51242">MPRFGKARVKPRASRGDTRRNNWLGYVDNGLFTLNRAIGRNLVMQCLWIFDHAVDLEGLRTFHHNLGLGLLGRRIECSPLKFARNRWVFGGESVDIDIVECARPYAEVRQWADERSLVPIDPERGPGWHLGVLPLTDGSTAVSLVCSHHLIDGFGLIGAVLEAVSGTPRDLGVPPPHSRTRWRAVFQDARRTLADVPDAARAVAVVAKQARRRRDVGRPPVARPVIVGGDDAETIVLPTVTIKVSVHDWEARANALGGTTRTLVAGLAAKLAQHLTRQRADDGAVTLSLPIVEGQTEGQRTNAPSFVTTFVITKVDPTLVTTDLGDVRGAIKQGLETLRRDGDDSSQYLRLVGFKRKRSWKRMFDASPADVDATVICSYLGEIDPAFCRLDGTDSDLILARLVDQHEHRQVLERTGGQMIAQAWHLHNTVCICVNAYQPGAENTQRALRDLAVKTLADFGLTGQVD</sequence>